<sequence>MLELRVEMTKKVYDWWLAHVHEYFMNRQSNAESKAIKEAHAQGVEFKKVIMTSLPVGRDHDDRPDQPFYQPRRSRATIEWKRGLGKLKQELAEEHGLTEFEGLIPQEEILPRVDWVVPDDLLANMLHTQVLDSEPYYGLSLQEWQQNRDAGTATSKCFHPIPVVEPYRGLTSLVRTLLEVSAPVSEFSIVPSRKDRPTDFGNQYTGRFNYNLEEGISAGIFLTNGPDMTNLELLAPQLKVLRLSLHSTWTQGHALLHSYHGLARMLGKAECLEELDLHFSGHQYYSECDLIHRLKLDKLRRARFSDLGFSDRDFCKFVQTHRHTLVELVVFNCGLKDEWRTSEDDAWWWPTLDILRQLRFLDGMSLYINKVGQPDPDVQILEMEGDPTREIGAARWENWVAGRGRFPFGTESCPNQDPESVGRISPEYVDRLRAEIRE</sequence>
<dbReference type="AlphaFoldDB" id="A0A8H4IPW2"/>
<name>A0A8H4IPW2_9PEZI</name>
<proteinExistence type="predicted"/>
<dbReference type="Proteomes" id="UP000572817">
    <property type="component" value="Unassembled WGS sequence"/>
</dbReference>
<dbReference type="EMBL" id="WWBZ02000040">
    <property type="protein sequence ID" value="KAF4305241.1"/>
    <property type="molecule type" value="Genomic_DNA"/>
</dbReference>
<gene>
    <name evidence="1" type="ORF">GTA08_BOTSDO06363</name>
</gene>
<comment type="caution">
    <text evidence="1">The sequence shown here is derived from an EMBL/GenBank/DDBJ whole genome shotgun (WGS) entry which is preliminary data.</text>
</comment>
<organism evidence="1 2">
    <name type="scientific">Botryosphaeria dothidea</name>
    <dbReference type="NCBI Taxonomy" id="55169"/>
    <lineage>
        <taxon>Eukaryota</taxon>
        <taxon>Fungi</taxon>
        <taxon>Dikarya</taxon>
        <taxon>Ascomycota</taxon>
        <taxon>Pezizomycotina</taxon>
        <taxon>Dothideomycetes</taxon>
        <taxon>Dothideomycetes incertae sedis</taxon>
        <taxon>Botryosphaeriales</taxon>
        <taxon>Botryosphaeriaceae</taxon>
        <taxon>Botryosphaeria</taxon>
    </lineage>
</organism>
<evidence type="ECO:0000313" key="1">
    <source>
        <dbReference type="EMBL" id="KAF4305241.1"/>
    </source>
</evidence>
<protein>
    <submittedName>
        <fullName evidence="1">Uncharacterized protein</fullName>
    </submittedName>
</protein>
<evidence type="ECO:0000313" key="2">
    <source>
        <dbReference type="Proteomes" id="UP000572817"/>
    </source>
</evidence>
<reference evidence="1" key="1">
    <citation type="submission" date="2020-04" db="EMBL/GenBank/DDBJ databases">
        <title>Genome Assembly and Annotation of Botryosphaeria dothidea sdau 11-99, a Latent Pathogen of Apple Fruit Ring Rot in China.</title>
        <authorList>
            <person name="Yu C."/>
            <person name="Diao Y."/>
            <person name="Lu Q."/>
            <person name="Zhao J."/>
            <person name="Cui S."/>
            <person name="Peng C."/>
            <person name="He B."/>
            <person name="Liu H."/>
        </authorList>
    </citation>
    <scope>NUCLEOTIDE SEQUENCE [LARGE SCALE GENOMIC DNA]</scope>
    <source>
        <strain evidence="1">Sdau11-99</strain>
    </source>
</reference>
<dbReference type="OrthoDB" id="3937829at2759"/>
<keyword evidence="2" id="KW-1185">Reference proteome</keyword>
<accession>A0A8H4IPW2</accession>